<gene>
    <name evidence="1" type="ORF">METZ01_LOCUS122455</name>
</gene>
<organism evidence="1">
    <name type="scientific">marine metagenome</name>
    <dbReference type="NCBI Taxonomy" id="408172"/>
    <lineage>
        <taxon>unclassified sequences</taxon>
        <taxon>metagenomes</taxon>
        <taxon>ecological metagenomes</taxon>
    </lineage>
</organism>
<name>A0A381XYV0_9ZZZZ</name>
<proteinExistence type="predicted"/>
<dbReference type="EMBL" id="UINC01016777">
    <property type="protein sequence ID" value="SVA69601.1"/>
    <property type="molecule type" value="Genomic_DNA"/>
</dbReference>
<dbReference type="AlphaFoldDB" id="A0A381XYV0"/>
<protein>
    <submittedName>
        <fullName evidence="1">Uncharacterized protein</fullName>
    </submittedName>
</protein>
<accession>A0A381XYV0</accession>
<evidence type="ECO:0000313" key="1">
    <source>
        <dbReference type="EMBL" id="SVA69601.1"/>
    </source>
</evidence>
<sequence>MKRLTILISTLLCLPFQIANGQVGQAFELNITNPLTFIQAMDNLNASASGQANNPQVLLRASLANGEMDSTHNIAVVYDSFSSMDVNRTRNATSQDWANFLSIVNDISTPVAEYVFSSTGIDSGNASVVTSANPYILFIQLQVNDPTAYAVASRKLMSSGNNGNIYAHLYQIRGGGPNGPSHVVTQTANSLDDLLGASPNPGFDEFLEEVSGIRTVLGTGVYQQIMAWE</sequence>
<reference evidence="1" key="1">
    <citation type="submission" date="2018-05" db="EMBL/GenBank/DDBJ databases">
        <authorList>
            <person name="Lanie J.A."/>
            <person name="Ng W.-L."/>
            <person name="Kazmierczak K.M."/>
            <person name="Andrzejewski T.M."/>
            <person name="Davidsen T.M."/>
            <person name="Wayne K.J."/>
            <person name="Tettelin H."/>
            <person name="Glass J.I."/>
            <person name="Rusch D."/>
            <person name="Podicherti R."/>
            <person name="Tsui H.-C.T."/>
            <person name="Winkler M.E."/>
        </authorList>
    </citation>
    <scope>NUCLEOTIDE SEQUENCE</scope>
</reference>